<name>A0A6J5U9K2_PRUAR</name>
<dbReference type="AlphaFoldDB" id="A0A6J5U9K2"/>
<proteinExistence type="predicted"/>
<evidence type="ECO:0000313" key="2">
    <source>
        <dbReference type="Proteomes" id="UP000507222"/>
    </source>
</evidence>
<dbReference type="Proteomes" id="UP000507222">
    <property type="component" value="Unassembled WGS sequence"/>
</dbReference>
<protein>
    <submittedName>
        <fullName evidence="1">Uncharacterized protein</fullName>
    </submittedName>
</protein>
<sequence length="170" mass="18829">MMATAAVIGLSTGKRLLNSSFYYSDITEKLFHLNDHHGFLHCHLSSTKNVVTARKPSNCSSRFPSSNRPQQSIRALKEHVHTASAPSSATQQWFQELNDLEEESSDLEYSVEALLLLQKSMLEKQWNLSFEKKVLRDSTSKTTDKKIPVTCSGSGAASESCKGLCEGCSK</sequence>
<evidence type="ECO:0000313" key="1">
    <source>
        <dbReference type="EMBL" id="CAB4271785.1"/>
    </source>
</evidence>
<reference evidence="1 2" key="1">
    <citation type="submission" date="2020-05" db="EMBL/GenBank/DDBJ databases">
        <authorList>
            <person name="Campoy J."/>
            <person name="Schneeberger K."/>
            <person name="Spophaly S."/>
        </authorList>
    </citation>
    <scope>NUCLEOTIDE SEQUENCE [LARGE SCALE GENOMIC DNA]</scope>
    <source>
        <strain evidence="1">PruArmRojPasFocal</strain>
    </source>
</reference>
<organism evidence="1 2">
    <name type="scientific">Prunus armeniaca</name>
    <name type="common">Apricot</name>
    <name type="synonym">Armeniaca vulgaris</name>
    <dbReference type="NCBI Taxonomy" id="36596"/>
    <lineage>
        <taxon>Eukaryota</taxon>
        <taxon>Viridiplantae</taxon>
        <taxon>Streptophyta</taxon>
        <taxon>Embryophyta</taxon>
        <taxon>Tracheophyta</taxon>
        <taxon>Spermatophyta</taxon>
        <taxon>Magnoliopsida</taxon>
        <taxon>eudicotyledons</taxon>
        <taxon>Gunneridae</taxon>
        <taxon>Pentapetalae</taxon>
        <taxon>rosids</taxon>
        <taxon>fabids</taxon>
        <taxon>Rosales</taxon>
        <taxon>Rosaceae</taxon>
        <taxon>Amygdaloideae</taxon>
        <taxon>Amygdaleae</taxon>
        <taxon>Prunus</taxon>
    </lineage>
</organism>
<dbReference type="EMBL" id="CAEKDK010000002">
    <property type="protein sequence ID" value="CAB4271785.1"/>
    <property type="molecule type" value="Genomic_DNA"/>
</dbReference>
<gene>
    <name evidence="1" type="ORF">CURHAP_LOCUS18206</name>
</gene>
<accession>A0A6J5U9K2</accession>